<keyword evidence="2" id="KW-1185">Reference proteome</keyword>
<reference evidence="1 2" key="1">
    <citation type="submission" date="2024-01" db="EMBL/GenBank/DDBJ databases">
        <title>Genome assemblies of Stephania.</title>
        <authorList>
            <person name="Yang L."/>
        </authorList>
    </citation>
    <scope>NUCLEOTIDE SEQUENCE [LARGE SCALE GENOMIC DNA]</scope>
    <source>
        <strain evidence="1">JXDWG</strain>
        <tissue evidence="1">Leaf</tissue>
    </source>
</reference>
<comment type="caution">
    <text evidence="1">The sequence shown here is derived from an EMBL/GenBank/DDBJ whole genome shotgun (WGS) entry which is preliminary data.</text>
</comment>
<evidence type="ECO:0000313" key="1">
    <source>
        <dbReference type="EMBL" id="KAK9088801.1"/>
    </source>
</evidence>
<gene>
    <name evidence="1" type="ORF">Scep_027883</name>
</gene>
<protein>
    <submittedName>
        <fullName evidence="1">Uncharacterized protein</fullName>
    </submittedName>
</protein>
<dbReference type="AlphaFoldDB" id="A0AAP0HLJ2"/>
<accession>A0AAP0HLJ2</accession>
<name>A0AAP0HLJ2_9MAGN</name>
<proteinExistence type="predicted"/>
<sequence>MKRRSNEIQSRLPAGRAKRRSAIIPEPAARHYIDCVIFACIADYQFHLMNIVWTSLGDLLTGLVTVFVG</sequence>
<dbReference type="EMBL" id="JBBNAG010000012">
    <property type="protein sequence ID" value="KAK9088801.1"/>
    <property type="molecule type" value="Genomic_DNA"/>
</dbReference>
<organism evidence="1 2">
    <name type="scientific">Stephania cephalantha</name>
    <dbReference type="NCBI Taxonomy" id="152367"/>
    <lineage>
        <taxon>Eukaryota</taxon>
        <taxon>Viridiplantae</taxon>
        <taxon>Streptophyta</taxon>
        <taxon>Embryophyta</taxon>
        <taxon>Tracheophyta</taxon>
        <taxon>Spermatophyta</taxon>
        <taxon>Magnoliopsida</taxon>
        <taxon>Ranunculales</taxon>
        <taxon>Menispermaceae</taxon>
        <taxon>Menispermoideae</taxon>
        <taxon>Cissampelideae</taxon>
        <taxon>Stephania</taxon>
    </lineage>
</organism>
<dbReference type="Proteomes" id="UP001419268">
    <property type="component" value="Unassembled WGS sequence"/>
</dbReference>
<evidence type="ECO:0000313" key="2">
    <source>
        <dbReference type="Proteomes" id="UP001419268"/>
    </source>
</evidence>